<dbReference type="PROSITE" id="PS51257">
    <property type="entry name" value="PROKAR_LIPOPROTEIN"/>
    <property type="match status" value="1"/>
</dbReference>
<organism evidence="3 4">
    <name type="scientific">Morchella conica CCBAS932</name>
    <dbReference type="NCBI Taxonomy" id="1392247"/>
    <lineage>
        <taxon>Eukaryota</taxon>
        <taxon>Fungi</taxon>
        <taxon>Dikarya</taxon>
        <taxon>Ascomycota</taxon>
        <taxon>Pezizomycotina</taxon>
        <taxon>Pezizomycetes</taxon>
        <taxon>Pezizales</taxon>
        <taxon>Morchellaceae</taxon>
        <taxon>Morchella</taxon>
    </lineage>
</organism>
<dbReference type="Proteomes" id="UP000277580">
    <property type="component" value="Unassembled WGS sequence"/>
</dbReference>
<feature type="compositionally biased region" description="Low complexity" evidence="1">
    <location>
        <begin position="124"/>
        <end position="137"/>
    </location>
</feature>
<feature type="region of interest" description="Disordered" evidence="1">
    <location>
        <begin position="124"/>
        <end position="152"/>
    </location>
</feature>
<keyword evidence="2" id="KW-0472">Membrane</keyword>
<name>A0A3N4KWW8_9PEZI</name>
<dbReference type="OrthoDB" id="10365179at2759"/>
<dbReference type="AlphaFoldDB" id="A0A3N4KWW8"/>
<evidence type="ECO:0000256" key="1">
    <source>
        <dbReference type="SAM" id="MobiDB-lite"/>
    </source>
</evidence>
<keyword evidence="2" id="KW-0812">Transmembrane</keyword>
<protein>
    <submittedName>
        <fullName evidence="3">Uncharacterized protein</fullName>
    </submittedName>
</protein>
<gene>
    <name evidence="3" type="ORF">P167DRAFT_32775</name>
</gene>
<keyword evidence="2" id="KW-1133">Transmembrane helix</keyword>
<evidence type="ECO:0000256" key="2">
    <source>
        <dbReference type="SAM" id="Phobius"/>
    </source>
</evidence>
<keyword evidence="4" id="KW-1185">Reference proteome</keyword>
<evidence type="ECO:0000313" key="4">
    <source>
        <dbReference type="Proteomes" id="UP000277580"/>
    </source>
</evidence>
<feature type="transmembrane region" description="Helical" evidence="2">
    <location>
        <begin position="41"/>
        <end position="61"/>
    </location>
</feature>
<dbReference type="InParanoid" id="A0A3N4KWW8"/>
<evidence type="ECO:0000313" key="3">
    <source>
        <dbReference type="EMBL" id="RPB15053.1"/>
    </source>
</evidence>
<dbReference type="EMBL" id="ML119115">
    <property type="protein sequence ID" value="RPB15053.1"/>
    <property type="molecule type" value="Genomic_DNA"/>
</dbReference>
<accession>A0A3N4KWW8</accession>
<reference evidence="3 4" key="1">
    <citation type="journal article" date="2018" name="Nat. Ecol. Evol.">
        <title>Pezizomycetes genomes reveal the molecular basis of ectomycorrhizal truffle lifestyle.</title>
        <authorList>
            <person name="Murat C."/>
            <person name="Payen T."/>
            <person name="Noel B."/>
            <person name="Kuo A."/>
            <person name="Morin E."/>
            <person name="Chen J."/>
            <person name="Kohler A."/>
            <person name="Krizsan K."/>
            <person name="Balestrini R."/>
            <person name="Da Silva C."/>
            <person name="Montanini B."/>
            <person name="Hainaut M."/>
            <person name="Levati E."/>
            <person name="Barry K.W."/>
            <person name="Belfiori B."/>
            <person name="Cichocki N."/>
            <person name="Clum A."/>
            <person name="Dockter R.B."/>
            <person name="Fauchery L."/>
            <person name="Guy J."/>
            <person name="Iotti M."/>
            <person name="Le Tacon F."/>
            <person name="Lindquist E.A."/>
            <person name="Lipzen A."/>
            <person name="Malagnac F."/>
            <person name="Mello A."/>
            <person name="Molinier V."/>
            <person name="Miyauchi S."/>
            <person name="Poulain J."/>
            <person name="Riccioni C."/>
            <person name="Rubini A."/>
            <person name="Sitrit Y."/>
            <person name="Splivallo R."/>
            <person name="Traeger S."/>
            <person name="Wang M."/>
            <person name="Zifcakova L."/>
            <person name="Wipf D."/>
            <person name="Zambonelli A."/>
            <person name="Paolocci F."/>
            <person name="Nowrousian M."/>
            <person name="Ottonello S."/>
            <person name="Baldrian P."/>
            <person name="Spatafora J.W."/>
            <person name="Henrissat B."/>
            <person name="Nagy L.G."/>
            <person name="Aury J.M."/>
            <person name="Wincker P."/>
            <person name="Grigoriev I.V."/>
            <person name="Bonfante P."/>
            <person name="Martin F.M."/>
        </authorList>
    </citation>
    <scope>NUCLEOTIDE SEQUENCE [LARGE SCALE GENOMIC DNA]</scope>
    <source>
        <strain evidence="3 4">CCBAS932</strain>
    </source>
</reference>
<proteinExistence type="predicted"/>
<sequence length="306" mass="34212">MLKPTPYTTWRITSGSQVNTTGSNIWACACRFLEEPKTYSMLSLLACIVILTFSISLKILFLNNQSIQEPLSHQSTVESRVLSTSNLMVLRNRCIFTIMPKSALRKWCQPDFQALRDHQSQASVSSSTQNVSSSPSSFPIPQGNQPELEKTRPWSNFVDSGLLSEDWQAEDDDDSYYKSQILNAFGLEHVPQTPILWQHSTDTLAVLCTTGVYGFGIDFECGFLISDTVEGAIQYMTVYGTRQQGPTRRAHGFYDVTADDIFGNKFGDDLSNSDGYYDSGFEDCSDDDEFWESGVDIRVLSNVALA</sequence>